<accession>A0AAD9YF62</accession>
<organism evidence="2 3">
    <name type="scientific">Colletotrichum kahawae</name>
    <name type="common">Coffee berry disease fungus</name>
    <dbReference type="NCBI Taxonomy" id="34407"/>
    <lineage>
        <taxon>Eukaryota</taxon>
        <taxon>Fungi</taxon>
        <taxon>Dikarya</taxon>
        <taxon>Ascomycota</taxon>
        <taxon>Pezizomycotina</taxon>
        <taxon>Sordariomycetes</taxon>
        <taxon>Hypocreomycetidae</taxon>
        <taxon>Glomerellales</taxon>
        <taxon>Glomerellaceae</taxon>
        <taxon>Colletotrichum</taxon>
        <taxon>Colletotrichum gloeosporioides species complex</taxon>
    </lineage>
</organism>
<comment type="caution">
    <text evidence="2">The sequence shown here is derived from an EMBL/GenBank/DDBJ whole genome shotgun (WGS) entry which is preliminary data.</text>
</comment>
<evidence type="ECO:0000256" key="1">
    <source>
        <dbReference type="SAM" id="Phobius"/>
    </source>
</evidence>
<sequence>MGIRSERPVAPNQGLPEHIPIHLPRFRDTAYTSTSSASAPLFSSRKQTTAPRCSYRNCRQWSLPSLIEPGHLMVRGRASRMTKKRVTMRMVRTNTRTSISAIVGILLLTVATAGMLGTSDVLKALFRWQVFTNSFTGGTDCRMKIPTFAHLGSTLAGGINAQLMMVMR</sequence>
<evidence type="ECO:0000313" key="2">
    <source>
        <dbReference type="EMBL" id="KAK2760126.1"/>
    </source>
</evidence>
<evidence type="ECO:0000313" key="3">
    <source>
        <dbReference type="Proteomes" id="UP001281614"/>
    </source>
</evidence>
<keyword evidence="1" id="KW-1133">Transmembrane helix</keyword>
<keyword evidence="1" id="KW-0812">Transmembrane</keyword>
<dbReference type="AlphaFoldDB" id="A0AAD9YF62"/>
<name>A0AAD9YF62_COLKA</name>
<reference evidence="2" key="1">
    <citation type="submission" date="2023-02" db="EMBL/GenBank/DDBJ databases">
        <title>Colletotrichum kahawae CIFC_Que2 genome sequencing and assembly.</title>
        <authorList>
            <person name="Baroncelli R."/>
        </authorList>
    </citation>
    <scope>NUCLEOTIDE SEQUENCE</scope>
    <source>
        <strain evidence="2">CIFC_Que2</strain>
    </source>
</reference>
<gene>
    <name evidence="2" type="ORF">CKAH01_16570</name>
</gene>
<dbReference type="EMBL" id="VYYT01000174">
    <property type="protein sequence ID" value="KAK2760126.1"/>
    <property type="molecule type" value="Genomic_DNA"/>
</dbReference>
<keyword evidence="1" id="KW-0472">Membrane</keyword>
<keyword evidence="3" id="KW-1185">Reference proteome</keyword>
<dbReference type="Proteomes" id="UP001281614">
    <property type="component" value="Unassembled WGS sequence"/>
</dbReference>
<proteinExistence type="predicted"/>
<feature type="transmembrane region" description="Helical" evidence="1">
    <location>
        <begin position="98"/>
        <end position="117"/>
    </location>
</feature>
<protein>
    <submittedName>
        <fullName evidence="2">Uncharacterized protein</fullName>
    </submittedName>
</protein>